<dbReference type="EMBL" id="CP060436">
    <property type="protein sequence ID" value="QPM89362.1"/>
    <property type="molecule type" value="Genomic_DNA"/>
</dbReference>
<protein>
    <submittedName>
        <fullName evidence="1">Uncharacterized protein</fullName>
    </submittedName>
</protein>
<dbReference type="Proteomes" id="UP000283786">
    <property type="component" value="Chromosome"/>
</dbReference>
<evidence type="ECO:0000313" key="2">
    <source>
        <dbReference type="Proteomes" id="UP000283786"/>
    </source>
</evidence>
<gene>
    <name evidence="1" type="ORF">PSAL_005780</name>
</gene>
<dbReference type="AlphaFoldDB" id="A0A418SDD7"/>
<dbReference type="OrthoDB" id="7727719at2"/>
<organism evidence="1 2">
    <name type="scientific">Pseudooceanicola algae</name>
    <dbReference type="NCBI Taxonomy" id="1537215"/>
    <lineage>
        <taxon>Bacteria</taxon>
        <taxon>Pseudomonadati</taxon>
        <taxon>Pseudomonadota</taxon>
        <taxon>Alphaproteobacteria</taxon>
        <taxon>Rhodobacterales</taxon>
        <taxon>Paracoccaceae</taxon>
        <taxon>Pseudooceanicola</taxon>
    </lineage>
</organism>
<keyword evidence="2" id="KW-1185">Reference proteome</keyword>
<sequence>MRKNLSQNASRRDFSTGDHQCRSRRWFAALLWLAFPGASERDVARRASGVLEVSERQVINWLRCENDAALRYVTAVMVLAGVLCALEPIRGRGE</sequence>
<name>A0A418SDD7_9RHOB</name>
<proteinExistence type="predicted"/>
<dbReference type="KEGG" id="palw:PSAL_005780"/>
<evidence type="ECO:0000313" key="1">
    <source>
        <dbReference type="EMBL" id="QPM89362.1"/>
    </source>
</evidence>
<reference evidence="1 2" key="1">
    <citation type="submission" date="2020-08" db="EMBL/GenBank/DDBJ databases">
        <title>Genome sequence of Rhodobacteraceae bacterium Lw-13e.</title>
        <authorList>
            <person name="Poehlein A."/>
            <person name="Wolter L."/>
            <person name="Daniel R."/>
            <person name="Brinkhoff T."/>
        </authorList>
    </citation>
    <scope>NUCLEOTIDE SEQUENCE [LARGE SCALE GENOMIC DNA]</scope>
    <source>
        <strain evidence="1 2">Lw-13e</strain>
    </source>
</reference>
<accession>A0A418SDD7</accession>